<evidence type="ECO:0000313" key="3">
    <source>
        <dbReference type="Proteomes" id="UP000198855"/>
    </source>
</evidence>
<keyword evidence="1" id="KW-1133">Transmembrane helix</keyword>
<gene>
    <name evidence="2" type="ORF">SAMN05216378_1446</name>
</gene>
<reference evidence="3" key="1">
    <citation type="submission" date="2016-10" db="EMBL/GenBank/DDBJ databases">
        <authorList>
            <person name="Varghese N."/>
            <person name="Submissions S."/>
        </authorList>
    </citation>
    <scope>NUCLEOTIDE SEQUENCE [LARGE SCALE GENOMIC DNA]</scope>
    <source>
        <strain evidence="3">CGMCC 1.10784</strain>
    </source>
</reference>
<accession>A0A1I1V8D6</accession>
<keyword evidence="1" id="KW-0472">Membrane</keyword>
<protein>
    <recommendedName>
        <fullName evidence="4">Selenocysteine lyase</fullName>
    </recommendedName>
</protein>
<evidence type="ECO:0008006" key="4">
    <source>
        <dbReference type="Google" id="ProtNLM"/>
    </source>
</evidence>
<dbReference type="AlphaFoldDB" id="A0A1I1V8D6"/>
<sequence length="69" mass="8250">MIIFMLPIYVVLIWSYFEPRESLMWGRRWMYDEEPELSGKAIRYTKIATLVSIIFITLLIVVYFIAANN</sequence>
<feature type="transmembrane region" description="Helical" evidence="1">
    <location>
        <begin position="47"/>
        <end position="66"/>
    </location>
</feature>
<evidence type="ECO:0000313" key="2">
    <source>
        <dbReference type="EMBL" id="SFD79257.1"/>
    </source>
</evidence>
<name>A0A1I1V8D6_9BACL</name>
<keyword evidence="3" id="KW-1185">Reference proteome</keyword>
<keyword evidence="1" id="KW-0812">Transmembrane</keyword>
<evidence type="ECO:0000256" key="1">
    <source>
        <dbReference type="SAM" id="Phobius"/>
    </source>
</evidence>
<proteinExistence type="predicted"/>
<organism evidence="2 3">
    <name type="scientific">Paenibacillus catalpae</name>
    <dbReference type="NCBI Taxonomy" id="1045775"/>
    <lineage>
        <taxon>Bacteria</taxon>
        <taxon>Bacillati</taxon>
        <taxon>Bacillota</taxon>
        <taxon>Bacilli</taxon>
        <taxon>Bacillales</taxon>
        <taxon>Paenibacillaceae</taxon>
        <taxon>Paenibacillus</taxon>
    </lineage>
</organism>
<dbReference type="Proteomes" id="UP000198855">
    <property type="component" value="Unassembled WGS sequence"/>
</dbReference>
<dbReference type="EMBL" id="FOMT01000001">
    <property type="protein sequence ID" value="SFD79257.1"/>
    <property type="molecule type" value="Genomic_DNA"/>
</dbReference>
<dbReference type="OrthoDB" id="2638588at2"/>